<dbReference type="PROSITE" id="PS50127">
    <property type="entry name" value="UBC_2"/>
    <property type="match status" value="1"/>
</dbReference>
<feature type="domain" description="UBC core" evidence="14">
    <location>
        <begin position="4"/>
        <end position="153"/>
    </location>
</feature>
<dbReference type="SMART" id="SM00212">
    <property type="entry name" value="UBCc"/>
    <property type="match status" value="1"/>
</dbReference>
<dbReference type="InterPro" id="IPR023313">
    <property type="entry name" value="UBQ-conjugating_AS"/>
</dbReference>
<keyword evidence="3 13" id="KW-0547">Nucleotide-binding</keyword>
<dbReference type="Pfam" id="PF09288">
    <property type="entry name" value="UBA_3"/>
    <property type="match status" value="1"/>
</dbReference>
<evidence type="ECO:0000313" key="16">
    <source>
        <dbReference type="Proteomes" id="UP001150941"/>
    </source>
</evidence>
<evidence type="ECO:0000256" key="11">
    <source>
        <dbReference type="ARBA" id="ARBA00077197"/>
    </source>
</evidence>
<evidence type="ECO:0000256" key="10">
    <source>
        <dbReference type="ARBA" id="ARBA00072431"/>
    </source>
</evidence>
<dbReference type="SUPFAM" id="SSF54495">
    <property type="entry name" value="UBC-like"/>
    <property type="match status" value="1"/>
</dbReference>
<organism evidence="15 16">
    <name type="scientific">Penicillium chermesinum</name>
    <dbReference type="NCBI Taxonomy" id="63820"/>
    <lineage>
        <taxon>Eukaryota</taxon>
        <taxon>Fungi</taxon>
        <taxon>Dikarya</taxon>
        <taxon>Ascomycota</taxon>
        <taxon>Pezizomycotina</taxon>
        <taxon>Eurotiomycetes</taxon>
        <taxon>Eurotiomycetidae</taxon>
        <taxon>Eurotiales</taxon>
        <taxon>Aspergillaceae</taxon>
        <taxon>Penicillium</taxon>
    </lineage>
</organism>
<proteinExistence type="inferred from homology"/>
<dbReference type="EC" id="2.3.2.23" evidence="1"/>
<dbReference type="FunFam" id="3.10.110.10:FF:000037">
    <property type="entry name" value="ubiquitin-conjugating enzyme E2 27"/>
    <property type="match status" value="1"/>
</dbReference>
<dbReference type="PROSITE" id="PS00183">
    <property type="entry name" value="UBC_1"/>
    <property type="match status" value="1"/>
</dbReference>
<evidence type="ECO:0000256" key="7">
    <source>
        <dbReference type="ARBA" id="ARBA00041569"/>
    </source>
</evidence>
<evidence type="ECO:0000256" key="8">
    <source>
        <dbReference type="ARBA" id="ARBA00042179"/>
    </source>
</evidence>
<evidence type="ECO:0000256" key="3">
    <source>
        <dbReference type="ARBA" id="ARBA00022741"/>
    </source>
</evidence>
<gene>
    <name evidence="15" type="ORF">N7468_008052</name>
</gene>
<sequence>MASNRMRRIGKELADIHADSKSGISAVPVNEQEDITHLRGSFPGPPGTPYEGGTYYVDIKIPTDYPFRPPVMKFETKVWHPNVSSQTGAICLDTLSSAWSPVLTIKSSLLSLQSLLSTPEPKDPQDAEVANMMLQQPREFDRVARQWAVTYAGAPSDGSTNSGDSTGPGPLAKYVTVASEALKSMVLNPFPNLNNSRYDGYNKDLVDRFGSMGFGVEQVVSAFRQVNIDRNGGQDYELTAGQMGDVTGCLLGE</sequence>
<evidence type="ECO:0000256" key="5">
    <source>
        <dbReference type="ARBA" id="ARBA00022840"/>
    </source>
</evidence>
<dbReference type="GO" id="GO:0005524">
    <property type="term" value="F:ATP binding"/>
    <property type="evidence" value="ECO:0007669"/>
    <property type="project" value="UniProtKB-UniRule"/>
</dbReference>
<accession>A0A9W9NNZ8</accession>
<evidence type="ECO:0000256" key="1">
    <source>
        <dbReference type="ARBA" id="ARBA00012486"/>
    </source>
</evidence>
<reference evidence="15" key="1">
    <citation type="submission" date="2022-11" db="EMBL/GenBank/DDBJ databases">
        <authorList>
            <person name="Petersen C."/>
        </authorList>
    </citation>
    <scope>NUCLEOTIDE SEQUENCE</scope>
    <source>
        <strain evidence="15">IBT 19713</strain>
    </source>
</reference>
<dbReference type="InterPro" id="IPR016135">
    <property type="entry name" value="UBQ-conjugating_enzyme/RWD"/>
</dbReference>
<dbReference type="EMBL" id="JAPQKS010000006">
    <property type="protein sequence ID" value="KAJ5223510.1"/>
    <property type="molecule type" value="Genomic_DNA"/>
</dbReference>
<comment type="similarity">
    <text evidence="13">Belongs to the ubiquitin-conjugating enzyme family.</text>
</comment>
<dbReference type="OrthoDB" id="9993688at2759"/>
<evidence type="ECO:0000256" key="2">
    <source>
        <dbReference type="ARBA" id="ARBA00022679"/>
    </source>
</evidence>
<dbReference type="AlphaFoldDB" id="A0A9W9NNZ8"/>
<dbReference type="InterPro" id="IPR050113">
    <property type="entry name" value="Ub_conjugating_enzyme"/>
</dbReference>
<dbReference type="RefSeq" id="XP_058327693.1">
    <property type="nucleotide sequence ID" value="XM_058477348.1"/>
</dbReference>
<keyword evidence="4 13" id="KW-0833">Ubl conjugation pathway</keyword>
<evidence type="ECO:0000256" key="13">
    <source>
        <dbReference type="RuleBase" id="RU362109"/>
    </source>
</evidence>
<dbReference type="InterPro" id="IPR000608">
    <property type="entry name" value="UBC"/>
</dbReference>
<dbReference type="SUPFAM" id="SSF46934">
    <property type="entry name" value="UBA-like"/>
    <property type="match status" value="1"/>
</dbReference>
<dbReference type="CDD" id="cd23800">
    <property type="entry name" value="UBCc_UBE2K"/>
    <property type="match status" value="1"/>
</dbReference>
<evidence type="ECO:0000256" key="6">
    <source>
        <dbReference type="ARBA" id="ARBA00039884"/>
    </source>
</evidence>
<evidence type="ECO:0000259" key="14">
    <source>
        <dbReference type="PROSITE" id="PS50127"/>
    </source>
</evidence>
<dbReference type="Pfam" id="PF00179">
    <property type="entry name" value="UQ_con"/>
    <property type="match status" value="1"/>
</dbReference>
<dbReference type="PANTHER" id="PTHR24067">
    <property type="entry name" value="UBIQUITIN-CONJUGATING ENZYME E2"/>
    <property type="match status" value="1"/>
</dbReference>
<dbReference type="GO" id="GO:0061631">
    <property type="term" value="F:ubiquitin conjugating enzyme activity"/>
    <property type="evidence" value="ECO:0007669"/>
    <property type="project" value="UniProtKB-EC"/>
</dbReference>
<comment type="caution">
    <text evidence="15">The sequence shown here is derived from an EMBL/GenBank/DDBJ whole genome shotgun (WGS) entry which is preliminary data.</text>
</comment>
<reference evidence="15" key="2">
    <citation type="journal article" date="2023" name="IMA Fungus">
        <title>Comparative genomic study of the Penicillium genus elucidates a diverse pangenome and 15 lateral gene transfer events.</title>
        <authorList>
            <person name="Petersen C."/>
            <person name="Sorensen T."/>
            <person name="Nielsen M.R."/>
            <person name="Sondergaard T.E."/>
            <person name="Sorensen J.L."/>
            <person name="Fitzpatrick D.A."/>
            <person name="Frisvad J.C."/>
            <person name="Nielsen K.L."/>
        </authorList>
    </citation>
    <scope>NUCLEOTIDE SEQUENCE</scope>
    <source>
        <strain evidence="15">IBT 19713</strain>
    </source>
</reference>
<dbReference type="Gene3D" id="3.10.110.10">
    <property type="entry name" value="Ubiquitin Conjugating Enzyme"/>
    <property type="match status" value="1"/>
</dbReference>
<dbReference type="GeneID" id="83204651"/>
<keyword evidence="16" id="KW-1185">Reference proteome</keyword>
<dbReference type="Proteomes" id="UP001150941">
    <property type="component" value="Unassembled WGS sequence"/>
</dbReference>
<protein>
    <recommendedName>
        <fullName evidence="10">Ubiquitin-conjugating enzyme E2 1</fullName>
        <ecNumber evidence="1">2.3.2.23</ecNumber>
    </recommendedName>
    <alternativeName>
        <fullName evidence="11">E2 ubiquitin-conjugating enzyme 1</fullName>
    </alternativeName>
    <alternativeName>
        <fullName evidence="8">E2 ubiquitin-conjugating enzyme 2</fullName>
    </alternativeName>
    <alternativeName>
        <fullName evidence="9">Ubiquitin carrier protein UBC2</fullName>
    </alternativeName>
    <alternativeName>
        <fullName evidence="6">Ubiquitin-conjugating enzyme E2 2</fullName>
    </alternativeName>
    <alternativeName>
        <fullName evidence="7">Ubiquitin-protein ligase UBC2</fullName>
    </alternativeName>
</protein>
<evidence type="ECO:0000256" key="4">
    <source>
        <dbReference type="ARBA" id="ARBA00022786"/>
    </source>
</evidence>
<dbReference type="InterPro" id="IPR009060">
    <property type="entry name" value="UBA-like_sf"/>
</dbReference>
<keyword evidence="5 13" id="KW-0067">ATP-binding</keyword>
<evidence type="ECO:0000256" key="9">
    <source>
        <dbReference type="ARBA" id="ARBA00042190"/>
    </source>
</evidence>
<feature type="active site" description="Glycyl thioester intermediate" evidence="12">
    <location>
        <position position="91"/>
    </location>
</feature>
<dbReference type="InterPro" id="IPR015368">
    <property type="entry name" value="UBA_C_fun"/>
</dbReference>
<keyword evidence="2" id="KW-0808">Transferase</keyword>
<evidence type="ECO:0000256" key="12">
    <source>
        <dbReference type="PROSITE-ProRule" id="PRU10133"/>
    </source>
</evidence>
<name>A0A9W9NNZ8_9EURO</name>
<evidence type="ECO:0000313" key="15">
    <source>
        <dbReference type="EMBL" id="KAJ5223510.1"/>
    </source>
</evidence>